<keyword evidence="2" id="KW-1185">Reference proteome</keyword>
<accession>A0A127V9P2</accession>
<evidence type="ECO:0008006" key="3">
    <source>
        <dbReference type="Google" id="ProtNLM"/>
    </source>
</evidence>
<organism evidence="1 2">
    <name type="scientific">Pedobacter cryoconitis</name>
    <dbReference type="NCBI Taxonomy" id="188932"/>
    <lineage>
        <taxon>Bacteria</taxon>
        <taxon>Pseudomonadati</taxon>
        <taxon>Bacteroidota</taxon>
        <taxon>Sphingobacteriia</taxon>
        <taxon>Sphingobacteriales</taxon>
        <taxon>Sphingobacteriaceae</taxon>
        <taxon>Pedobacter</taxon>
    </lineage>
</organism>
<protein>
    <recommendedName>
        <fullName evidence="3">Immunity protein 22 of polymorphic toxin system</fullName>
    </recommendedName>
</protein>
<reference evidence="1 2" key="1">
    <citation type="submission" date="2016-03" db="EMBL/GenBank/DDBJ databases">
        <title>Complete genome sequence of Pedobacter cryoconitis PAMC 27485.</title>
        <authorList>
            <person name="Lee J."/>
            <person name="Kim O.-S."/>
        </authorList>
    </citation>
    <scope>NUCLEOTIDE SEQUENCE [LARGE SCALE GENOMIC DNA]</scope>
    <source>
        <strain evidence="1 2">PAMC 27485</strain>
    </source>
</reference>
<proteinExistence type="predicted"/>
<dbReference type="OrthoDB" id="6023559at2"/>
<dbReference type="RefSeq" id="WP_068397841.1">
    <property type="nucleotide sequence ID" value="NZ_CP014504.1"/>
</dbReference>
<gene>
    <name evidence="1" type="ORF">AY601_1198</name>
</gene>
<evidence type="ECO:0000313" key="1">
    <source>
        <dbReference type="EMBL" id="AMP98122.1"/>
    </source>
</evidence>
<name>A0A127V9P2_9SPHI</name>
<sequence>MAQQKIHVWAGTTDKTEEQFDKYFDQSKFIKDNSDLNQRSQFGKDLNLEKAYDEDWITVYHSRKRISIQSAIEELPIWDDQLEVAIYQAGVKKGLPLINAIISYADDELIIEKPLNSYNNLVYLGSFNNPS</sequence>
<dbReference type="KEGG" id="pcm:AY601_1198"/>
<evidence type="ECO:0000313" key="2">
    <source>
        <dbReference type="Proteomes" id="UP000071561"/>
    </source>
</evidence>
<dbReference type="PATRIC" id="fig|188932.3.peg.1239"/>
<dbReference type="InterPro" id="IPR025560">
    <property type="entry name" value="Imm22"/>
</dbReference>
<dbReference type="EMBL" id="CP014504">
    <property type="protein sequence ID" value="AMP98122.1"/>
    <property type="molecule type" value="Genomic_DNA"/>
</dbReference>
<dbReference type="Proteomes" id="UP000071561">
    <property type="component" value="Chromosome"/>
</dbReference>
<dbReference type="AlphaFoldDB" id="A0A127V9P2"/>
<dbReference type="Pfam" id="PF14112">
    <property type="entry name" value="DUF4284"/>
    <property type="match status" value="1"/>
</dbReference>